<accession>A0ABP0G483</accession>
<proteinExistence type="predicted"/>
<organism evidence="1 2">
    <name type="scientific">Clavelina lepadiformis</name>
    <name type="common">Light-bulb sea squirt</name>
    <name type="synonym">Ascidia lepadiformis</name>
    <dbReference type="NCBI Taxonomy" id="159417"/>
    <lineage>
        <taxon>Eukaryota</taxon>
        <taxon>Metazoa</taxon>
        <taxon>Chordata</taxon>
        <taxon>Tunicata</taxon>
        <taxon>Ascidiacea</taxon>
        <taxon>Aplousobranchia</taxon>
        <taxon>Clavelinidae</taxon>
        <taxon>Clavelina</taxon>
    </lineage>
</organism>
<keyword evidence="2" id="KW-1185">Reference proteome</keyword>
<sequence length="66" mass="7797">MELLPRHFFCLYKAQTLFILYMYEASTELPDFKDFVFAVVPEQTKENKSKIHESGVIFYAHMACTQ</sequence>
<gene>
    <name evidence="1" type="ORF">CVLEPA_LOCUS18578</name>
</gene>
<evidence type="ECO:0000313" key="2">
    <source>
        <dbReference type="Proteomes" id="UP001642483"/>
    </source>
</evidence>
<dbReference type="Proteomes" id="UP001642483">
    <property type="component" value="Unassembled WGS sequence"/>
</dbReference>
<protein>
    <submittedName>
        <fullName evidence="1">Uncharacterized protein</fullName>
    </submittedName>
</protein>
<reference evidence="1 2" key="1">
    <citation type="submission" date="2024-02" db="EMBL/GenBank/DDBJ databases">
        <authorList>
            <person name="Daric V."/>
            <person name="Darras S."/>
        </authorList>
    </citation>
    <scope>NUCLEOTIDE SEQUENCE [LARGE SCALE GENOMIC DNA]</scope>
</reference>
<comment type="caution">
    <text evidence="1">The sequence shown here is derived from an EMBL/GenBank/DDBJ whole genome shotgun (WGS) entry which is preliminary data.</text>
</comment>
<name>A0ABP0G483_CLALP</name>
<evidence type="ECO:0000313" key="1">
    <source>
        <dbReference type="EMBL" id="CAK8686645.1"/>
    </source>
</evidence>
<dbReference type="EMBL" id="CAWYQH010000102">
    <property type="protein sequence ID" value="CAK8686645.1"/>
    <property type="molecule type" value="Genomic_DNA"/>
</dbReference>